<dbReference type="EMBL" id="CABWLC010000006">
    <property type="protein sequence ID" value="VXA82527.1"/>
    <property type="molecule type" value="Genomic_DNA"/>
</dbReference>
<dbReference type="AlphaFoldDB" id="A0A653KVN2"/>
<proteinExistence type="predicted"/>
<evidence type="ECO:0000313" key="1">
    <source>
        <dbReference type="EMBL" id="VXA82527.1"/>
    </source>
</evidence>
<gene>
    <name evidence="1" type="ORF">AERO8C_140056</name>
</gene>
<reference evidence="1 2" key="1">
    <citation type="submission" date="2019-10" db="EMBL/GenBank/DDBJ databases">
        <authorList>
            <person name="Karimi E."/>
        </authorList>
    </citation>
    <scope>NUCLEOTIDE SEQUENCE [LARGE SCALE GENOMIC DNA]</scope>
    <source>
        <strain evidence="1">Aeromonas sp. 8C</strain>
    </source>
</reference>
<sequence>MSLSAPLVQGYNGRTFAVLMV</sequence>
<accession>A0A653KVN2</accession>
<organism evidence="1 2">
    <name type="scientific">Aeromonas veronii</name>
    <dbReference type="NCBI Taxonomy" id="654"/>
    <lineage>
        <taxon>Bacteria</taxon>
        <taxon>Pseudomonadati</taxon>
        <taxon>Pseudomonadota</taxon>
        <taxon>Gammaproteobacteria</taxon>
        <taxon>Aeromonadales</taxon>
        <taxon>Aeromonadaceae</taxon>
        <taxon>Aeromonas</taxon>
    </lineage>
</organism>
<evidence type="ECO:0000313" key="2">
    <source>
        <dbReference type="Proteomes" id="UP000439123"/>
    </source>
</evidence>
<dbReference type="Proteomes" id="UP000439123">
    <property type="component" value="Unassembled WGS sequence"/>
</dbReference>
<protein>
    <submittedName>
        <fullName evidence="1">Uncharacterized protein</fullName>
    </submittedName>
</protein>
<name>A0A653KVN2_AERVE</name>